<dbReference type="Pfam" id="PF00482">
    <property type="entry name" value="T2SSF"/>
    <property type="match status" value="1"/>
</dbReference>
<dbReference type="EMBL" id="BATA01000014">
    <property type="protein sequence ID" value="GAD52087.1"/>
    <property type="molecule type" value="Genomic_DNA"/>
</dbReference>
<organism evidence="8 9">
    <name type="scientific">Halarchaeum acidiphilum MH1-52-1</name>
    <dbReference type="NCBI Taxonomy" id="1261545"/>
    <lineage>
        <taxon>Archaea</taxon>
        <taxon>Methanobacteriati</taxon>
        <taxon>Methanobacteriota</taxon>
        <taxon>Stenosarchaea group</taxon>
        <taxon>Halobacteria</taxon>
        <taxon>Halobacteriales</taxon>
        <taxon>Halobacteriaceae</taxon>
    </lineage>
</organism>
<evidence type="ECO:0000256" key="3">
    <source>
        <dbReference type="ARBA" id="ARBA00022692"/>
    </source>
</evidence>
<accession>U2YTK1</accession>
<comment type="caution">
    <text evidence="8">The sequence shown here is derived from an EMBL/GenBank/DDBJ whole genome shotgun (WGS) entry which is preliminary data.</text>
</comment>
<feature type="transmembrane region" description="Helical" evidence="6">
    <location>
        <begin position="560"/>
        <end position="581"/>
    </location>
</feature>
<name>U2YTK1_9EURY</name>
<feature type="transmembrane region" description="Helical" evidence="6">
    <location>
        <begin position="506"/>
        <end position="524"/>
    </location>
</feature>
<reference evidence="8 9" key="1">
    <citation type="submission" date="2013-09" db="EMBL/GenBank/DDBJ databases">
        <title>Whole genome sequencing of Halarchaeum acidiphilum strain MH1-52-1.</title>
        <authorList>
            <person name="Shimane Y."/>
            <person name="Minegishi H."/>
            <person name="Nishi S."/>
            <person name="Echigo A."/>
            <person name="Shuto A."/>
            <person name="Konishi M."/>
            <person name="Ito T."/>
            <person name="Ohkuma M."/>
            <person name="Ohta Y."/>
            <person name="Nagano Y."/>
            <person name="Tsubouchi T."/>
            <person name="Mori K."/>
            <person name="Usui K."/>
            <person name="Kamekura M."/>
            <person name="Usami R."/>
            <person name="Takaki Y."/>
            <person name="Hatada Y."/>
        </authorList>
    </citation>
    <scope>NUCLEOTIDE SEQUENCE [LARGE SCALE GENOMIC DNA]</scope>
    <source>
        <strain evidence="8 9">JCM 16109</strain>
    </source>
</reference>
<feature type="domain" description="Type II secretion system protein GspF" evidence="7">
    <location>
        <begin position="129"/>
        <end position="258"/>
    </location>
</feature>
<dbReference type="InterPro" id="IPR018076">
    <property type="entry name" value="T2SS_GspF_dom"/>
</dbReference>
<feature type="transmembrane region" description="Helical" evidence="6">
    <location>
        <begin position="284"/>
        <end position="304"/>
    </location>
</feature>
<feature type="transmembrane region" description="Helical" evidence="6">
    <location>
        <begin position="47"/>
        <end position="74"/>
    </location>
</feature>
<dbReference type="AlphaFoldDB" id="U2YTK1"/>
<feature type="transmembrane region" description="Helical" evidence="6">
    <location>
        <begin position="587"/>
        <end position="607"/>
    </location>
</feature>
<evidence type="ECO:0000256" key="5">
    <source>
        <dbReference type="ARBA" id="ARBA00023136"/>
    </source>
</evidence>
<evidence type="ECO:0000256" key="4">
    <source>
        <dbReference type="ARBA" id="ARBA00022989"/>
    </source>
</evidence>
<keyword evidence="3 6" id="KW-0812">Transmembrane</keyword>
<keyword evidence="4 6" id="KW-1133">Transmembrane helix</keyword>
<proteinExistence type="predicted"/>
<evidence type="ECO:0000313" key="8">
    <source>
        <dbReference type="EMBL" id="GAD52087.1"/>
    </source>
</evidence>
<feature type="transmembrane region" description="Helical" evidence="6">
    <location>
        <begin position="360"/>
        <end position="379"/>
    </location>
</feature>
<feature type="transmembrane region" description="Helical" evidence="6">
    <location>
        <begin position="80"/>
        <end position="99"/>
    </location>
</feature>
<evidence type="ECO:0000259" key="7">
    <source>
        <dbReference type="Pfam" id="PF00482"/>
    </source>
</evidence>
<sequence>MRGGRGLDRACYALFGGRSERPRHDRDRGHYRATTITTGFDVYVARVYALAVLVGLCCAALGVAATLALGGPLFAALPTVVPHSIVALGAAALVGVAGFEGVVRGGGRYLQAAALARRTDIEQTLPSAVRYLRVLASGGADDRTLVARVAERPDAFGETAATFRTVQSRTELTGSMGEALRVVARDTPSRGLLAPFLLKFREHAQQGPDAVESFLELEARMLANHQSRATEEAAGFLELLAELFVVLLIVPTLLVVVVTVLSVLAPSLDRSVATAVGPVSLRALVVYGCAACVLVIGAGAATLVDSLRPTGYGLDWYARSPDLHRILTGALDNPADAIVVILPLGAVVALGLSIAGLDAVNAALLGYAAGAIPVGAVAVRRARRDDAKDREIKDFVHGVAGHVGLGRPFASAVGAVARDAQLGPLRADVADLAFNLGLTVYGSEVRAAALTRFTERIGTPLAGRSIGLVTGALDAGSDAETAFEALQMEIGRLYDERKALRSQLQVYVAVGWTTALLVVGIVVVVNAYVLGSFAQLAAVSGSTAGLAIDPTAVDPARERYRFYVVTQATMLACGWFAGAASRGRYEALLHSGLLVALTYAVFALAGVMR</sequence>
<dbReference type="InterPro" id="IPR056569">
    <property type="entry name" value="ArlJ-like"/>
</dbReference>
<evidence type="ECO:0000256" key="6">
    <source>
        <dbReference type="SAM" id="Phobius"/>
    </source>
</evidence>
<keyword evidence="2" id="KW-1003">Cell membrane</keyword>
<comment type="subcellular location">
    <subcellularLocation>
        <location evidence="1">Cell membrane</location>
        <topology evidence="1">Multi-pass membrane protein</topology>
    </subcellularLocation>
</comment>
<dbReference type="RefSeq" id="WP_021779895.1">
    <property type="nucleotide sequence ID" value="NZ_BATA01000014.1"/>
</dbReference>
<dbReference type="OrthoDB" id="252907at2157"/>
<protein>
    <submittedName>
        <fullName evidence="8">Transmembrane protein</fullName>
    </submittedName>
</protein>
<gene>
    <name evidence="8" type="ORF">MBEHAL_0847</name>
</gene>
<dbReference type="PANTHER" id="PTHR35402">
    <property type="entry name" value="INTEGRAL MEMBRANE PROTEIN-RELATED"/>
    <property type="match status" value="1"/>
</dbReference>
<keyword evidence="5 6" id="KW-0472">Membrane</keyword>
<evidence type="ECO:0000256" key="2">
    <source>
        <dbReference type="ARBA" id="ARBA00022475"/>
    </source>
</evidence>
<dbReference type="GO" id="GO:0005886">
    <property type="term" value="C:plasma membrane"/>
    <property type="evidence" value="ECO:0007669"/>
    <property type="project" value="UniProtKB-SubCell"/>
</dbReference>
<feature type="transmembrane region" description="Helical" evidence="6">
    <location>
        <begin position="335"/>
        <end position="354"/>
    </location>
</feature>
<keyword evidence="9" id="KW-1185">Reference proteome</keyword>
<dbReference type="eggNOG" id="arCOG01810">
    <property type="taxonomic scope" value="Archaea"/>
</dbReference>
<feature type="transmembrane region" description="Helical" evidence="6">
    <location>
        <begin position="243"/>
        <end position="264"/>
    </location>
</feature>
<evidence type="ECO:0000256" key="1">
    <source>
        <dbReference type="ARBA" id="ARBA00004651"/>
    </source>
</evidence>
<dbReference type="Proteomes" id="UP000016986">
    <property type="component" value="Unassembled WGS sequence"/>
</dbReference>
<evidence type="ECO:0000313" key="9">
    <source>
        <dbReference type="Proteomes" id="UP000016986"/>
    </source>
</evidence>